<proteinExistence type="predicted"/>
<protein>
    <submittedName>
        <fullName evidence="1">Uncharacterized protein</fullName>
    </submittedName>
</protein>
<dbReference type="EMBL" id="MU128969">
    <property type="protein sequence ID" value="KAF9513733.1"/>
    <property type="molecule type" value="Genomic_DNA"/>
</dbReference>
<evidence type="ECO:0000313" key="2">
    <source>
        <dbReference type="Proteomes" id="UP000886523"/>
    </source>
</evidence>
<keyword evidence="2" id="KW-1185">Reference proteome</keyword>
<reference evidence="1" key="1">
    <citation type="journal article" date="2020" name="Nat. Commun.">
        <title>Large-scale genome sequencing of mycorrhizal fungi provides insights into the early evolution of symbiotic traits.</title>
        <authorList>
            <person name="Miyauchi S."/>
            <person name="Kiss E."/>
            <person name="Kuo A."/>
            <person name="Drula E."/>
            <person name="Kohler A."/>
            <person name="Sanchez-Garcia M."/>
            <person name="Morin E."/>
            <person name="Andreopoulos B."/>
            <person name="Barry K.W."/>
            <person name="Bonito G."/>
            <person name="Buee M."/>
            <person name="Carver A."/>
            <person name="Chen C."/>
            <person name="Cichocki N."/>
            <person name="Clum A."/>
            <person name="Culley D."/>
            <person name="Crous P.W."/>
            <person name="Fauchery L."/>
            <person name="Girlanda M."/>
            <person name="Hayes R.D."/>
            <person name="Keri Z."/>
            <person name="LaButti K."/>
            <person name="Lipzen A."/>
            <person name="Lombard V."/>
            <person name="Magnuson J."/>
            <person name="Maillard F."/>
            <person name="Murat C."/>
            <person name="Nolan M."/>
            <person name="Ohm R.A."/>
            <person name="Pangilinan J."/>
            <person name="Pereira M.F."/>
            <person name="Perotto S."/>
            <person name="Peter M."/>
            <person name="Pfister S."/>
            <person name="Riley R."/>
            <person name="Sitrit Y."/>
            <person name="Stielow J.B."/>
            <person name="Szollosi G."/>
            <person name="Zifcakova L."/>
            <person name="Stursova M."/>
            <person name="Spatafora J.W."/>
            <person name="Tedersoo L."/>
            <person name="Vaario L.M."/>
            <person name="Yamada A."/>
            <person name="Yan M."/>
            <person name="Wang P."/>
            <person name="Xu J."/>
            <person name="Bruns T."/>
            <person name="Baldrian P."/>
            <person name="Vilgalys R."/>
            <person name="Dunand C."/>
            <person name="Henrissat B."/>
            <person name="Grigoriev I.V."/>
            <person name="Hibbett D."/>
            <person name="Nagy L.G."/>
            <person name="Martin F.M."/>
        </authorList>
    </citation>
    <scope>NUCLEOTIDE SEQUENCE</scope>
    <source>
        <strain evidence="1">UP504</strain>
    </source>
</reference>
<sequence>MTFRDLYQAVLGEYSTTQNQSFTTTKKKSRAPQNLPRRAIFQVSDASQCRGLRSAPVTGPCFFVVALESKRPDTNNDGLRRLGSRSIALHSSISAMNVQET</sequence>
<dbReference type="AlphaFoldDB" id="A0A9P6AXC0"/>
<comment type="caution">
    <text evidence="1">The sequence shown here is derived from an EMBL/GenBank/DDBJ whole genome shotgun (WGS) entry which is preliminary data.</text>
</comment>
<gene>
    <name evidence="1" type="ORF">BS47DRAFT_1344003</name>
</gene>
<evidence type="ECO:0000313" key="1">
    <source>
        <dbReference type="EMBL" id="KAF9513733.1"/>
    </source>
</evidence>
<dbReference type="Proteomes" id="UP000886523">
    <property type="component" value="Unassembled WGS sequence"/>
</dbReference>
<organism evidence="1 2">
    <name type="scientific">Hydnum rufescens UP504</name>
    <dbReference type="NCBI Taxonomy" id="1448309"/>
    <lineage>
        <taxon>Eukaryota</taxon>
        <taxon>Fungi</taxon>
        <taxon>Dikarya</taxon>
        <taxon>Basidiomycota</taxon>
        <taxon>Agaricomycotina</taxon>
        <taxon>Agaricomycetes</taxon>
        <taxon>Cantharellales</taxon>
        <taxon>Hydnaceae</taxon>
        <taxon>Hydnum</taxon>
    </lineage>
</organism>
<name>A0A9P6AXC0_9AGAM</name>
<accession>A0A9P6AXC0</accession>